<feature type="region of interest" description="Disordered" evidence="1">
    <location>
        <begin position="1"/>
        <end position="38"/>
    </location>
</feature>
<feature type="transmembrane region" description="Helical" evidence="2">
    <location>
        <begin position="215"/>
        <end position="240"/>
    </location>
</feature>
<name>A0A168NIM8_MUCCL</name>
<sequence length="264" mass="29476">MSKEHHRQGNANDSQKQQLTEHSEESEYETISQDEGLASPLVVVAPYTIDDDFSLSSTRPLKRTRVHQEPTVCAPSPQEHSQEQEEDSSNRQPKATAGPSSDAATNTSSSTTSSTPSIRQQSANQQDGQDSTPKFASLSQASLPNNQQANMSSHARANSSQQAEATDQSQQQQPIASPRDNRANQQQQRLQEACHRHQVNIRVFILRRRAPNHSAFAVFMYYLSKVLQICFFASILYMMYSKNIIPLPPSSSGGRDKLYVLKRM</sequence>
<dbReference type="EMBL" id="AMYB01000002">
    <property type="protein sequence ID" value="OAD06316.1"/>
    <property type="molecule type" value="Genomic_DNA"/>
</dbReference>
<dbReference type="VEuPathDB" id="FungiDB:MUCCIDRAFT_159990"/>
<protein>
    <submittedName>
        <fullName evidence="3">Uncharacterized protein</fullName>
    </submittedName>
</protein>
<accession>A0A168NIM8</accession>
<keyword evidence="4" id="KW-1185">Reference proteome</keyword>
<dbReference type="OrthoDB" id="2288496at2759"/>
<reference evidence="3 4" key="1">
    <citation type="submission" date="2015-06" db="EMBL/GenBank/DDBJ databases">
        <title>Expansion of signal transduction pathways in fungi by whole-genome duplication.</title>
        <authorList>
            <consortium name="DOE Joint Genome Institute"/>
            <person name="Corrochano L.M."/>
            <person name="Kuo A."/>
            <person name="Marcet-Houben M."/>
            <person name="Polaino S."/>
            <person name="Salamov A."/>
            <person name="Villalobos J.M."/>
            <person name="Alvarez M.I."/>
            <person name="Avalos J."/>
            <person name="Benito E.P."/>
            <person name="Benoit I."/>
            <person name="Burger G."/>
            <person name="Camino L.P."/>
            <person name="Canovas D."/>
            <person name="Cerda-Olmedo E."/>
            <person name="Cheng J.-F."/>
            <person name="Dominguez A."/>
            <person name="Elias M."/>
            <person name="Eslava A.P."/>
            <person name="Glaser F."/>
            <person name="Grimwood J."/>
            <person name="Gutierrez G."/>
            <person name="Heitman J."/>
            <person name="Henrissat B."/>
            <person name="Iturriaga E.A."/>
            <person name="Lang B.F."/>
            <person name="Lavin J.L."/>
            <person name="Lee S."/>
            <person name="Li W."/>
            <person name="Lindquist E."/>
            <person name="Lopez-Garcia S."/>
            <person name="Luque E.M."/>
            <person name="Marcos A.T."/>
            <person name="Martin J."/>
            <person name="Mccluskey K."/>
            <person name="Medina H.R."/>
            <person name="Miralles-Duran A."/>
            <person name="Miyazaki A."/>
            <person name="Munoz-Torres E."/>
            <person name="Oguiza J.A."/>
            <person name="Ohm R."/>
            <person name="Olmedo M."/>
            <person name="Orejas M."/>
            <person name="Ortiz-Castellanos L."/>
            <person name="Pisabarro A.G."/>
            <person name="Rodriguez-Romero J."/>
            <person name="Ruiz-Herrera J."/>
            <person name="Ruiz-Vazquez R."/>
            <person name="Sanz C."/>
            <person name="Schackwitz W."/>
            <person name="Schmutz J."/>
            <person name="Shahriari M."/>
            <person name="Shelest E."/>
            <person name="Silva-Franco F."/>
            <person name="Soanes D."/>
            <person name="Syed K."/>
            <person name="Tagua V.G."/>
            <person name="Talbot N.J."/>
            <person name="Thon M."/>
            <person name="De Vries R.P."/>
            <person name="Wiebenga A."/>
            <person name="Yadav J.S."/>
            <person name="Braun E.L."/>
            <person name="Baker S."/>
            <person name="Garre V."/>
            <person name="Horwitz B."/>
            <person name="Torres-Martinez S."/>
            <person name="Idnurm A."/>
            <person name="Herrera-Estrella A."/>
            <person name="Gabaldon T."/>
            <person name="Grigoriev I.V."/>
        </authorList>
    </citation>
    <scope>NUCLEOTIDE SEQUENCE [LARGE SCALE GENOMIC DNA]</scope>
    <source>
        <strain evidence="3 4">CBS 277.49</strain>
    </source>
</reference>
<dbReference type="Proteomes" id="UP000077051">
    <property type="component" value="Unassembled WGS sequence"/>
</dbReference>
<evidence type="ECO:0000313" key="3">
    <source>
        <dbReference type="EMBL" id="OAD06316.1"/>
    </source>
</evidence>
<proteinExistence type="predicted"/>
<gene>
    <name evidence="3" type="ORF">MUCCIDRAFT_159990</name>
</gene>
<feature type="compositionally biased region" description="Low complexity" evidence="1">
    <location>
        <begin position="99"/>
        <end position="117"/>
    </location>
</feature>
<feature type="region of interest" description="Disordered" evidence="1">
    <location>
        <begin position="51"/>
        <end position="191"/>
    </location>
</feature>
<evidence type="ECO:0000313" key="4">
    <source>
        <dbReference type="Proteomes" id="UP000077051"/>
    </source>
</evidence>
<keyword evidence="2" id="KW-0812">Transmembrane</keyword>
<keyword evidence="2" id="KW-1133">Transmembrane helix</keyword>
<feature type="compositionally biased region" description="Polar residues" evidence="1">
    <location>
        <begin position="9"/>
        <end position="18"/>
    </location>
</feature>
<evidence type="ECO:0000256" key="2">
    <source>
        <dbReference type="SAM" id="Phobius"/>
    </source>
</evidence>
<comment type="caution">
    <text evidence="3">The sequence shown here is derived from an EMBL/GenBank/DDBJ whole genome shotgun (WGS) entry which is preliminary data.</text>
</comment>
<organism evidence="3 4">
    <name type="scientific">Mucor lusitanicus CBS 277.49</name>
    <dbReference type="NCBI Taxonomy" id="747725"/>
    <lineage>
        <taxon>Eukaryota</taxon>
        <taxon>Fungi</taxon>
        <taxon>Fungi incertae sedis</taxon>
        <taxon>Mucoromycota</taxon>
        <taxon>Mucoromycotina</taxon>
        <taxon>Mucoromycetes</taxon>
        <taxon>Mucorales</taxon>
        <taxon>Mucorineae</taxon>
        <taxon>Mucoraceae</taxon>
        <taxon>Mucor</taxon>
    </lineage>
</organism>
<feature type="compositionally biased region" description="Low complexity" evidence="1">
    <location>
        <begin position="159"/>
        <end position="173"/>
    </location>
</feature>
<evidence type="ECO:0000256" key="1">
    <source>
        <dbReference type="SAM" id="MobiDB-lite"/>
    </source>
</evidence>
<dbReference type="AlphaFoldDB" id="A0A168NIM8"/>
<feature type="compositionally biased region" description="Polar residues" evidence="1">
    <location>
        <begin position="118"/>
        <end position="158"/>
    </location>
</feature>
<keyword evidence="2" id="KW-0472">Membrane</keyword>